<keyword evidence="2" id="KW-0547">Nucleotide-binding</keyword>
<comment type="similarity">
    <text evidence="1">Belongs to the TRAFAC class TrmE-Era-EngA-EngB-Septin-like GTPase superfamily. AIG1/Toc34/Toc159-like paraseptin GTPase family. IAN subfamily.</text>
</comment>
<dbReference type="AlphaFoldDB" id="A0A8S3Z9L0"/>
<gene>
    <name evidence="5" type="ORF">CUNI_LOCUS11571</name>
</gene>
<evidence type="ECO:0000256" key="3">
    <source>
        <dbReference type="ARBA" id="ARBA00023134"/>
    </source>
</evidence>
<evidence type="ECO:0000259" key="4">
    <source>
        <dbReference type="Pfam" id="PF04548"/>
    </source>
</evidence>
<dbReference type="Proteomes" id="UP000678393">
    <property type="component" value="Unassembled WGS sequence"/>
</dbReference>
<dbReference type="InterPro" id="IPR006703">
    <property type="entry name" value="G_AIG1"/>
</dbReference>
<dbReference type="InterPro" id="IPR045058">
    <property type="entry name" value="GIMA/IAN/Toc"/>
</dbReference>
<dbReference type="EMBL" id="CAJHNH020002224">
    <property type="protein sequence ID" value="CAG5126013.1"/>
    <property type="molecule type" value="Genomic_DNA"/>
</dbReference>
<sequence length="127" mass="13831">MVLSLLLVGRDGNGKSSTGNSILGTKHFTPTSNFSSAGVDIKEGSNLEKRISVTEIAGLEYPGLDHTEDIEKALAEIEGTIKQNTSGFNAVIFVLKYGVRFTQQEKDAVLWSNPFSVLMWSKILVLL</sequence>
<feature type="domain" description="AIG1-type G" evidence="4">
    <location>
        <begin position="4"/>
        <end position="109"/>
    </location>
</feature>
<dbReference type="InterPro" id="IPR027417">
    <property type="entry name" value="P-loop_NTPase"/>
</dbReference>
<protein>
    <recommendedName>
        <fullName evidence="4">AIG1-type G domain-containing protein</fullName>
    </recommendedName>
</protein>
<comment type="caution">
    <text evidence="5">The sequence shown here is derived from an EMBL/GenBank/DDBJ whole genome shotgun (WGS) entry which is preliminary data.</text>
</comment>
<dbReference type="GO" id="GO:0005525">
    <property type="term" value="F:GTP binding"/>
    <property type="evidence" value="ECO:0007669"/>
    <property type="project" value="UniProtKB-KW"/>
</dbReference>
<dbReference type="OrthoDB" id="10061751at2759"/>
<dbReference type="Pfam" id="PF04548">
    <property type="entry name" value="AIG1"/>
    <property type="match status" value="1"/>
</dbReference>
<keyword evidence="6" id="KW-1185">Reference proteome</keyword>
<accession>A0A8S3Z9L0</accession>
<dbReference type="SUPFAM" id="SSF52540">
    <property type="entry name" value="P-loop containing nucleoside triphosphate hydrolases"/>
    <property type="match status" value="1"/>
</dbReference>
<organism evidence="5 6">
    <name type="scientific">Candidula unifasciata</name>
    <dbReference type="NCBI Taxonomy" id="100452"/>
    <lineage>
        <taxon>Eukaryota</taxon>
        <taxon>Metazoa</taxon>
        <taxon>Spiralia</taxon>
        <taxon>Lophotrochozoa</taxon>
        <taxon>Mollusca</taxon>
        <taxon>Gastropoda</taxon>
        <taxon>Heterobranchia</taxon>
        <taxon>Euthyneura</taxon>
        <taxon>Panpulmonata</taxon>
        <taxon>Eupulmonata</taxon>
        <taxon>Stylommatophora</taxon>
        <taxon>Helicina</taxon>
        <taxon>Helicoidea</taxon>
        <taxon>Geomitridae</taxon>
        <taxon>Candidula</taxon>
    </lineage>
</organism>
<evidence type="ECO:0000313" key="5">
    <source>
        <dbReference type="EMBL" id="CAG5126013.1"/>
    </source>
</evidence>
<reference evidence="5" key="1">
    <citation type="submission" date="2021-04" db="EMBL/GenBank/DDBJ databases">
        <authorList>
            <consortium name="Molecular Ecology Group"/>
        </authorList>
    </citation>
    <scope>NUCLEOTIDE SEQUENCE</scope>
</reference>
<evidence type="ECO:0000256" key="1">
    <source>
        <dbReference type="ARBA" id="ARBA00008535"/>
    </source>
</evidence>
<evidence type="ECO:0000256" key="2">
    <source>
        <dbReference type="ARBA" id="ARBA00022741"/>
    </source>
</evidence>
<dbReference type="PANTHER" id="PTHR10903:SF188">
    <property type="entry name" value="GTPASE IMAP FAMILY MEMBER 2-LIKE-RELATED"/>
    <property type="match status" value="1"/>
</dbReference>
<dbReference type="Gene3D" id="3.40.50.300">
    <property type="entry name" value="P-loop containing nucleotide triphosphate hydrolases"/>
    <property type="match status" value="1"/>
</dbReference>
<proteinExistence type="inferred from homology"/>
<keyword evidence="3" id="KW-0342">GTP-binding</keyword>
<name>A0A8S3Z9L0_9EUPU</name>
<evidence type="ECO:0000313" key="6">
    <source>
        <dbReference type="Proteomes" id="UP000678393"/>
    </source>
</evidence>
<dbReference type="PANTHER" id="PTHR10903">
    <property type="entry name" value="GTPASE, IMAP FAMILY MEMBER-RELATED"/>
    <property type="match status" value="1"/>
</dbReference>